<dbReference type="Proteomes" id="UP000750711">
    <property type="component" value="Unassembled WGS sequence"/>
</dbReference>
<gene>
    <name evidence="3" type="ORF">GP486_001542</name>
</gene>
<dbReference type="EMBL" id="JAGHQM010000141">
    <property type="protein sequence ID" value="KAH0565060.1"/>
    <property type="molecule type" value="Genomic_DNA"/>
</dbReference>
<dbReference type="AlphaFoldDB" id="A0A9P8LFW9"/>
<feature type="domain" description="BBC1/AIM3 cysteine proteinase-fold" evidence="2">
    <location>
        <begin position="323"/>
        <end position="488"/>
    </location>
</feature>
<feature type="compositionally biased region" description="Polar residues" evidence="1">
    <location>
        <begin position="38"/>
        <end position="47"/>
    </location>
</feature>
<dbReference type="InterPro" id="IPR057402">
    <property type="entry name" value="AIM3_BBC1_C"/>
</dbReference>
<evidence type="ECO:0000256" key="1">
    <source>
        <dbReference type="SAM" id="MobiDB-lite"/>
    </source>
</evidence>
<feature type="compositionally biased region" description="Low complexity" evidence="1">
    <location>
        <begin position="65"/>
        <end position="93"/>
    </location>
</feature>
<feature type="compositionally biased region" description="Low complexity" evidence="1">
    <location>
        <begin position="112"/>
        <end position="130"/>
    </location>
</feature>
<evidence type="ECO:0000313" key="3">
    <source>
        <dbReference type="EMBL" id="KAH0565060.1"/>
    </source>
</evidence>
<name>A0A9P8LFW9_9PEZI</name>
<proteinExistence type="predicted"/>
<feature type="compositionally biased region" description="Polar residues" evidence="1">
    <location>
        <begin position="148"/>
        <end position="194"/>
    </location>
</feature>
<protein>
    <recommendedName>
        <fullName evidence="2">BBC1/AIM3 cysteine proteinase-fold domain-containing protein</fullName>
    </recommendedName>
</protein>
<evidence type="ECO:0000259" key="2">
    <source>
        <dbReference type="Pfam" id="PF25459"/>
    </source>
</evidence>
<sequence>MDNSQQSQPKVVTKLAPRNKLPSPITSSPQPISPPAPNVTTSTTNQSIPPPDVATFTLPPTNQHSPSSFVSPSVVTSILRPTQSPTTTRPTSQLNPATSTGPPNVAAPTLRSTNPQSPTSTGSSSVVTTTLRPTQNATIARPTGGLNPVTSTGPPNVITPTFRSTNPQSSTTTGPTNQLSHTTSMATTPQSNQPSHEEITLTFSPRPLENAVRNLREDDEDPQSLGSKLFEENSEFYVDIITKTQDVTTIRNSTLQPKFFGGLNMEFPQQSSAATFSDGKTKCTITMACRSRRNLRVTKVKLTFISKSGSWTLLGGAEVCRGPPTPRRTRQELDGYRKTYGQWISKWLEGQKNKQLENGECTMLVKYAIMAFSQEEKQITPPLQTMLHNHGFCLYKQHGTPFDADQFTAANIGPGDVIQYHNGADIDDRPHTAVIIEVIRVGVVKVLHQNAGSPPNKTVHEAENDLVLDKMGRWYEIYRIMPRDWVEECNAKY</sequence>
<evidence type="ECO:0000313" key="4">
    <source>
        <dbReference type="Proteomes" id="UP000750711"/>
    </source>
</evidence>
<reference evidence="3" key="1">
    <citation type="submission" date="2021-03" db="EMBL/GenBank/DDBJ databases">
        <title>Comparative genomics and phylogenomic investigation of the class Geoglossomycetes provide insights into ecological specialization and systematics.</title>
        <authorList>
            <person name="Melie T."/>
            <person name="Pirro S."/>
            <person name="Miller A.N."/>
            <person name="Quandt A."/>
        </authorList>
    </citation>
    <scope>NUCLEOTIDE SEQUENCE</scope>
    <source>
        <strain evidence="3">CAQ_001_2017</strain>
    </source>
</reference>
<feature type="compositionally biased region" description="Polar residues" evidence="1">
    <location>
        <begin position="1"/>
        <end position="10"/>
    </location>
</feature>
<dbReference type="Pfam" id="PF25459">
    <property type="entry name" value="AIM3_BBC1_C"/>
    <property type="match status" value="1"/>
</dbReference>
<organism evidence="3 4">
    <name type="scientific">Trichoglossum hirsutum</name>
    <dbReference type="NCBI Taxonomy" id="265104"/>
    <lineage>
        <taxon>Eukaryota</taxon>
        <taxon>Fungi</taxon>
        <taxon>Dikarya</taxon>
        <taxon>Ascomycota</taxon>
        <taxon>Pezizomycotina</taxon>
        <taxon>Geoglossomycetes</taxon>
        <taxon>Geoglossales</taxon>
        <taxon>Geoglossaceae</taxon>
        <taxon>Trichoglossum</taxon>
    </lineage>
</organism>
<keyword evidence="4" id="KW-1185">Reference proteome</keyword>
<accession>A0A9P8LFW9</accession>
<comment type="caution">
    <text evidence="3">The sequence shown here is derived from an EMBL/GenBank/DDBJ whole genome shotgun (WGS) entry which is preliminary data.</text>
</comment>
<feature type="region of interest" description="Disordered" evidence="1">
    <location>
        <begin position="1"/>
        <end position="198"/>
    </location>
</feature>